<keyword evidence="2" id="KW-0813">Transport</keyword>
<organism evidence="7 8">
    <name type="scientific">Elysia marginata</name>
    <dbReference type="NCBI Taxonomy" id="1093978"/>
    <lineage>
        <taxon>Eukaryota</taxon>
        <taxon>Metazoa</taxon>
        <taxon>Spiralia</taxon>
        <taxon>Lophotrochozoa</taxon>
        <taxon>Mollusca</taxon>
        <taxon>Gastropoda</taxon>
        <taxon>Heterobranchia</taxon>
        <taxon>Euthyneura</taxon>
        <taxon>Panpulmonata</taxon>
        <taxon>Sacoglossa</taxon>
        <taxon>Placobranchoidea</taxon>
        <taxon>Plakobranchidae</taxon>
        <taxon>Elysia</taxon>
    </lineage>
</organism>
<dbReference type="SUPFAM" id="SSF103473">
    <property type="entry name" value="MFS general substrate transporter"/>
    <property type="match status" value="1"/>
</dbReference>
<feature type="transmembrane region" description="Helical" evidence="6">
    <location>
        <begin position="65"/>
        <end position="85"/>
    </location>
</feature>
<gene>
    <name evidence="7" type="ORF">ElyMa_000455000</name>
</gene>
<protein>
    <submittedName>
        <fullName evidence="7">MFS-type transporter SLC18B1</fullName>
    </submittedName>
</protein>
<keyword evidence="3 6" id="KW-0812">Transmembrane</keyword>
<comment type="subcellular location">
    <subcellularLocation>
        <location evidence="1">Membrane</location>
        <topology evidence="1">Multi-pass membrane protein</topology>
    </subcellularLocation>
</comment>
<evidence type="ECO:0000256" key="6">
    <source>
        <dbReference type="SAM" id="Phobius"/>
    </source>
</evidence>
<dbReference type="InterPro" id="IPR036259">
    <property type="entry name" value="MFS_trans_sf"/>
</dbReference>
<feature type="transmembrane region" description="Helical" evidence="6">
    <location>
        <begin position="202"/>
        <end position="222"/>
    </location>
</feature>
<dbReference type="PANTHER" id="PTHR23506:SF26">
    <property type="entry name" value="MFS-TYPE TRANSPORTER SLC18B1"/>
    <property type="match status" value="1"/>
</dbReference>
<dbReference type="GO" id="GO:0016020">
    <property type="term" value="C:membrane"/>
    <property type="evidence" value="ECO:0007669"/>
    <property type="project" value="UniProtKB-SubCell"/>
</dbReference>
<dbReference type="EMBL" id="BMAT01000900">
    <property type="protein sequence ID" value="GFR75426.1"/>
    <property type="molecule type" value="Genomic_DNA"/>
</dbReference>
<comment type="caution">
    <text evidence="7">The sequence shown here is derived from an EMBL/GenBank/DDBJ whole genome shotgun (WGS) entry which is preliminary data.</text>
</comment>
<evidence type="ECO:0000256" key="5">
    <source>
        <dbReference type="ARBA" id="ARBA00023136"/>
    </source>
</evidence>
<feature type="transmembrane region" description="Helical" evidence="6">
    <location>
        <begin position="145"/>
        <end position="164"/>
    </location>
</feature>
<keyword evidence="4 6" id="KW-1133">Transmembrane helix</keyword>
<dbReference type="AlphaFoldDB" id="A0AAV4FSU7"/>
<dbReference type="PANTHER" id="PTHR23506">
    <property type="entry name" value="GH10249P"/>
    <property type="match status" value="1"/>
</dbReference>
<dbReference type="GO" id="GO:0022857">
    <property type="term" value="F:transmembrane transporter activity"/>
    <property type="evidence" value="ECO:0007669"/>
    <property type="project" value="InterPro"/>
</dbReference>
<dbReference type="Proteomes" id="UP000762676">
    <property type="component" value="Unassembled WGS sequence"/>
</dbReference>
<feature type="transmembrane region" description="Helical" evidence="6">
    <location>
        <begin position="106"/>
        <end position="125"/>
    </location>
</feature>
<evidence type="ECO:0000256" key="2">
    <source>
        <dbReference type="ARBA" id="ARBA00022448"/>
    </source>
</evidence>
<reference evidence="7 8" key="1">
    <citation type="journal article" date="2021" name="Elife">
        <title>Chloroplast acquisition without the gene transfer in kleptoplastic sea slugs, Plakobranchus ocellatus.</title>
        <authorList>
            <person name="Maeda T."/>
            <person name="Takahashi S."/>
            <person name="Yoshida T."/>
            <person name="Shimamura S."/>
            <person name="Takaki Y."/>
            <person name="Nagai Y."/>
            <person name="Toyoda A."/>
            <person name="Suzuki Y."/>
            <person name="Arimoto A."/>
            <person name="Ishii H."/>
            <person name="Satoh N."/>
            <person name="Nishiyama T."/>
            <person name="Hasebe M."/>
            <person name="Maruyama T."/>
            <person name="Minagawa J."/>
            <person name="Obokata J."/>
            <person name="Shigenobu S."/>
        </authorList>
    </citation>
    <scope>NUCLEOTIDE SEQUENCE [LARGE SCALE GENOMIC DNA]</scope>
</reference>
<name>A0AAV4FSU7_9GAST</name>
<proteinExistence type="predicted"/>
<evidence type="ECO:0000256" key="4">
    <source>
        <dbReference type="ARBA" id="ARBA00022989"/>
    </source>
</evidence>
<evidence type="ECO:0000313" key="8">
    <source>
        <dbReference type="Proteomes" id="UP000762676"/>
    </source>
</evidence>
<dbReference type="InterPro" id="IPR050930">
    <property type="entry name" value="MFS_Vesicular_Transporter"/>
</dbReference>
<keyword evidence="8" id="KW-1185">Reference proteome</keyword>
<accession>A0AAV4FSU7</accession>
<evidence type="ECO:0000256" key="3">
    <source>
        <dbReference type="ARBA" id="ARBA00022692"/>
    </source>
</evidence>
<dbReference type="InterPro" id="IPR011701">
    <property type="entry name" value="MFS"/>
</dbReference>
<dbReference type="Pfam" id="PF07690">
    <property type="entry name" value="MFS_1"/>
    <property type="match status" value="1"/>
</dbReference>
<keyword evidence="5 6" id="KW-0472">Membrane</keyword>
<evidence type="ECO:0000313" key="7">
    <source>
        <dbReference type="EMBL" id="GFR75426.1"/>
    </source>
</evidence>
<dbReference type="Gene3D" id="1.20.1250.20">
    <property type="entry name" value="MFS general substrate transporter like domains"/>
    <property type="match status" value="2"/>
</dbReference>
<evidence type="ECO:0000256" key="1">
    <source>
        <dbReference type="ARBA" id="ARBA00004141"/>
    </source>
</evidence>
<feature type="transmembrane region" description="Helical" evidence="6">
    <location>
        <begin position="176"/>
        <end position="196"/>
    </location>
</feature>
<sequence length="257" mass="27447">MSLMVRTVEAMGISAFETSSFAIISAEFPDHIASAFSILETCQGIGYMTGATVGGLLYAVGGFGFPFWTTGVLVLSTGILFLACLPPPTEGSRRRQGNILTLLRSPMVWIAILLIVAGSSAIGFLNPTITLHLKLYGLSTLEASLFFIIAPVLYALLSPLWGYLNDSKDIQAPLMMWACIACGGGFLMIGPTPVLPFLPKQLWIITVGYVLFGLGIGCTVIPTMKCMVIGARELGFPDNISTFGMVSGLFNANFHFG</sequence>